<evidence type="ECO:0000256" key="6">
    <source>
        <dbReference type="ARBA" id="ARBA00023002"/>
    </source>
</evidence>
<evidence type="ECO:0000256" key="1">
    <source>
        <dbReference type="ARBA" id="ARBA00004903"/>
    </source>
</evidence>
<dbReference type="GO" id="GO:0046655">
    <property type="term" value="P:folic acid metabolic process"/>
    <property type="evidence" value="ECO:0007669"/>
    <property type="project" value="TreeGrafter"/>
</dbReference>
<name>A0A7X3G771_9STRE</name>
<dbReference type="UniPathway" id="UPA00077">
    <property type="reaction ID" value="UER00158"/>
</dbReference>
<comment type="catalytic activity">
    <reaction evidence="7">
        <text>(6S)-5,6,7,8-tetrahydrofolate + NADP(+) = 7,8-dihydrofolate + NADPH + H(+)</text>
        <dbReference type="Rhea" id="RHEA:15009"/>
        <dbReference type="ChEBI" id="CHEBI:15378"/>
        <dbReference type="ChEBI" id="CHEBI:57451"/>
        <dbReference type="ChEBI" id="CHEBI:57453"/>
        <dbReference type="ChEBI" id="CHEBI:57783"/>
        <dbReference type="ChEBI" id="CHEBI:58349"/>
        <dbReference type="EC" id="1.5.1.3"/>
    </reaction>
</comment>
<dbReference type="RefSeq" id="WP_160332243.1">
    <property type="nucleotide sequence ID" value="NZ_WSRS01000009.1"/>
</dbReference>
<organism evidence="10 11">
    <name type="scientific">Streptococcus danieliae</name>
    <dbReference type="NCBI Taxonomy" id="747656"/>
    <lineage>
        <taxon>Bacteria</taxon>
        <taxon>Bacillati</taxon>
        <taxon>Bacillota</taxon>
        <taxon>Bacilli</taxon>
        <taxon>Lactobacillales</taxon>
        <taxon>Streptococcaceae</taxon>
        <taxon>Streptococcus</taxon>
    </lineage>
</organism>
<dbReference type="Proteomes" id="UP000461595">
    <property type="component" value="Unassembled WGS sequence"/>
</dbReference>
<dbReference type="OrthoDB" id="9804315at2"/>
<dbReference type="EC" id="1.5.1.3" evidence="3 7"/>
<comment type="caution">
    <text evidence="10">The sequence shown here is derived from an EMBL/GenBank/DDBJ whole genome shotgun (WGS) entry which is preliminary data.</text>
</comment>
<protein>
    <recommendedName>
        <fullName evidence="3 7">Dihydrofolate reductase</fullName>
        <ecNumber evidence="3 7">1.5.1.3</ecNumber>
    </recommendedName>
</protein>
<dbReference type="PROSITE" id="PS51330">
    <property type="entry name" value="DHFR_2"/>
    <property type="match status" value="1"/>
</dbReference>
<dbReference type="GO" id="GO:0005829">
    <property type="term" value="C:cytosol"/>
    <property type="evidence" value="ECO:0007669"/>
    <property type="project" value="TreeGrafter"/>
</dbReference>
<dbReference type="GO" id="GO:0004146">
    <property type="term" value="F:dihydrofolate reductase activity"/>
    <property type="evidence" value="ECO:0007669"/>
    <property type="project" value="UniProtKB-EC"/>
</dbReference>
<keyword evidence="5 7" id="KW-0521">NADP</keyword>
<dbReference type="InterPro" id="IPR017925">
    <property type="entry name" value="DHFR_CS"/>
</dbReference>
<evidence type="ECO:0000313" key="11">
    <source>
        <dbReference type="Proteomes" id="UP000461595"/>
    </source>
</evidence>
<evidence type="ECO:0000256" key="2">
    <source>
        <dbReference type="ARBA" id="ARBA00009539"/>
    </source>
</evidence>
<dbReference type="Pfam" id="PF00186">
    <property type="entry name" value="DHFR_1"/>
    <property type="match status" value="1"/>
</dbReference>
<dbReference type="EMBL" id="WSRS01000009">
    <property type="protein sequence ID" value="MVX58417.1"/>
    <property type="molecule type" value="Genomic_DNA"/>
</dbReference>
<dbReference type="GO" id="GO:0046452">
    <property type="term" value="P:dihydrofolate metabolic process"/>
    <property type="evidence" value="ECO:0007669"/>
    <property type="project" value="TreeGrafter"/>
</dbReference>
<gene>
    <name evidence="10" type="ORF">E5983_01960</name>
</gene>
<dbReference type="PROSITE" id="PS00075">
    <property type="entry name" value="DHFR_1"/>
    <property type="match status" value="1"/>
</dbReference>
<dbReference type="AlphaFoldDB" id="A0A7X3G771"/>
<dbReference type="InterPro" id="IPR024072">
    <property type="entry name" value="DHFR-like_dom_sf"/>
</dbReference>
<evidence type="ECO:0000256" key="4">
    <source>
        <dbReference type="ARBA" id="ARBA00022563"/>
    </source>
</evidence>
<dbReference type="SUPFAM" id="SSF53597">
    <property type="entry name" value="Dihydrofolate reductase-like"/>
    <property type="match status" value="1"/>
</dbReference>
<dbReference type="PANTHER" id="PTHR48069:SF3">
    <property type="entry name" value="DIHYDROFOLATE REDUCTASE"/>
    <property type="match status" value="1"/>
</dbReference>
<keyword evidence="4 7" id="KW-0554">One-carbon metabolism</keyword>
<evidence type="ECO:0000256" key="3">
    <source>
        <dbReference type="ARBA" id="ARBA00012856"/>
    </source>
</evidence>
<dbReference type="PANTHER" id="PTHR48069">
    <property type="entry name" value="DIHYDROFOLATE REDUCTASE"/>
    <property type="match status" value="1"/>
</dbReference>
<evidence type="ECO:0000256" key="8">
    <source>
        <dbReference type="RuleBase" id="RU004474"/>
    </source>
</evidence>
<dbReference type="GO" id="GO:0006730">
    <property type="term" value="P:one-carbon metabolic process"/>
    <property type="evidence" value="ECO:0007669"/>
    <property type="project" value="UniProtKB-KW"/>
</dbReference>
<dbReference type="PIRSF" id="PIRSF000194">
    <property type="entry name" value="DHFR"/>
    <property type="match status" value="1"/>
</dbReference>
<keyword evidence="6 7" id="KW-0560">Oxidoreductase</keyword>
<evidence type="ECO:0000256" key="7">
    <source>
        <dbReference type="PIRNR" id="PIRNR000194"/>
    </source>
</evidence>
<dbReference type="GO" id="GO:0046654">
    <property type="term" value="P:tetrahydrofolate biosynthetic process"/>
    <property type="evidence" value="ECO:0007669"/>
    <property type="project" value="UniProtKB-UniPathway"/>
</dbReference>
<dbReference type="GO" id="GO:0050661">
    <property type="term" value="F:NADP binding"/>
    <property type="evidence" value="ECO:0007669"/>
    <property type="project" value="InterPro"/>
</dbReference>
<evidence type="ECO:0000259" key="9">
    <source>
        <dbReference type="PROSITE" id="PS51330"/>
    </source>
</evidence>
<comment type="function">
    <text evidence="7">Key enzyme in folate metabolism. Catalyzes an essential reaction for de novo glycine and purine synthesis, and for DNA precursor synthesis.</text>
</comment>
<reference evidence="10 11" key="1">
    <citation type="submission" date="2019-12" db="EMBL/GenBank/DDBJ databases">
        <title>Microbes associate with the intestines of laboratory mice.</title>
        <authorList>
            <person name="Navarre W."/>
            <person name="Wong E."/>
        </authorList>
    </citation>
    <scope>NUCLEOTIDE SEQUENCE [LARGE SCALE GENOMIC DNA]</scope>
    <source>
        <strain evidence="10 11">NM51_B2-22</strain>
    </source>
</reference>
<proteinExistence type="inferred from homology"/>
<dbReference type="Gene3D" id="3.40.430.10">
    <property type="entry name" value="Dihydrofolate Reductase, subunit A"/>
    <property type="match status" value="1"/>
</dbReference>
<evidence type="ECO:0000313" key="10">
    <source>
        <dbReference type="EMBL" id="MVX58417.1"/>
    </source>
</evidence>
<accession>A0A7X3G771</accession>
<feature type="domain" description="DHFR" evidence="9">
    <location>
        <begin position="4"/>
        <end position="164"/>
    </location>
</feature>
<comment type="pathway">
    <text evidence="1 7">Cofactor biosynthesis; tetrahydrofolate biosynthesis; 5,6,7,8-tetrahydrofolate from 7,8-dihydrofolate: step 1/1.</text>
</comment>
<dbReference type="InterPro" id="IPR001796">
    <property type="entry name" value="DHFR_dom"/>
</dbReference>
<comment type="similarity">
    <text evidence="2 7 8">Belongs to the dihydrofolate reductase family.</text>
</comment>
<sequence length="166" mass="19335">MPKKIKAIWAQDQEGLIGQDGHLPWRIPEELSHFKTTTMGQVLLMGRVTFDGMGRRILPGRTSLILTRDPDYQVDHPDVLVCHSVEQVLDWYQKQDLDLYVIGGREIFCTFEDYLDELVCSEIHGKFAGDVYFPEAFSWQSFELFERLEQPTASIPFTIYKYRRTA</sequence>
<evidence type="ECO:0000256" key="5">
    <source>
        <dbReference type="ARBA" id="ARBA00022857"/>
    </source>
</evidence>
<dbReference type="PRINTS" id="PR00070">
    <property type="entry name" value="DHFR"/>
</dbReference>
<dbReference type="CDD" id="cd00209">
    <property type="entry name" value="DHFR"/>
    <property type="match status" value="1"/>
</dbReference>
<dbReference type="InterPro" id="IPR012259">
    <property type="entry name" value="DHFR"/>
</dbReference>